<keyword evidence="6" id="KW-0342">GTP-binding</keyword>
<dbReference type="InterPro" id="IPR014710">
    <property type="entry name" value="RmlC-like_jellyroll"/>
</dbReference>
<dbReference type="EMBL" id="JBBKZT010000004">
    <property type="protein sequence ID" value="MEJ8847099.1"/>
    <property type="molecule type" value="Genomic_DNA"/>
</dbReference>
<dbReference type="SUPFAM" id="SSF51182">
    <property type="entry name" value="RmlC-like cupins"/>
    <property type="match status" value="1"/>
</dbReference>
<dbReference type="InterPro" id="IPR001538">
    <property type="entry name" value="Man6P_isomerase-2_C"/>
</dbReference>
<evidence type="ECO:0000256" key="1">
    <source>
        <dbReference type="ARBA" id="ARBA00006115"/>
    </source>
</evidence>
<feature type="domain" description="MannoseP isomerase/GMP-like beta-helix" evidence="11">
    <location>
        <begin position="294"/>
        <end position="349"/>
    </location>
</feature>
<evidence type="ECO:0000259" key="11">
    <source>
        <dbReference type="Pfam" id="PF22640"/>
    </source>
</evidence>
<evidence type="ECO:0000259" key="9">
    <source>
        <dbReference type="Pfam" id="PF00483"/>
    </source>
</evidence>
<dbReference type="Pfam" id="PF01050">
    <property type="entry name" value="MannoseP_isomer"/>
    <property type="match status" value="1"/>
</dbReference>
<dbReference type="CDD" id="cd02509">
    <property type="entry name" value="GDP-M1P_Guanylyltransferase"/>
    <property type="match status" value="1"/>
</dbReference>
<dbReference type="Gene3D" id="3.90.550.10">
    <property type="entry name" value="Spore Coat Polysaccharide Biosynthesis Protein SpsA, Chain A"/>
    <property type="match status" value="1"/>
</dbReference>
<dbReference type="InterPro" id="IPR051161">
    <property type="entry name" value="Mannose-6P_isomerase_type2"/>
</dbReference>
<proteinExistence type="inferred from homology"/>
<dbReference type="SUPFAM" id="SSF53448">
    <property type="entry name" value="Nucleotide-diphospho-sugar transferases"/>
    <property type="match status" value="1"/>
</dbReference>
<dbReference type="InterPro" id="IPR049577">
    <property type="entry name" value="GMPP_N"/>
</dbReference>
<dbReference type="InterPro" id="IPR054566">
    <property type="entry name" value="ManC/GMP-like_b-helix"/>
</dbReference>
<keyword evidence="3 12" id="KW-0808">Transferase</keyword>
<evidence type="ECO:0000256" key="7">
    <source>
        <dbReference type="ARBA" id="ARBA00047343"/>
    </source>
</evidence>
<dbReference type="Pfam" id="PF00483">
    <property type="entry name" value="NTP_transferase"/>
    <property type="match status" value="1"/>
</dbReference>
<keyword evidence="12" id="KW-0413">Isomerase</keyword>
<evidence type="ECO:0000256" key="6">
    <source>
        <dbReference type="ARBA" id="ARBA00023134"/>
    </source>
</evidence>
<evidence type="ECO:0000313" key="13">
    <source>
        <dbReference type="Proteomes" id="UP001385892"/>
    </source>
</evidence>
<evidence type="ECO:0000256" key="3">
    <source>
        <dbReference type="ARBA" id="ARBA00022679"/>
    </source>
</evidence>
<reference evidence="12 13" key="1">
    <citation type="submission" date="2024-03" db="EMBL/GenBank/DDBJ databases">
        <title>Novel species of the genus Variovorax.</title>
        <authorList>
            <person name="Liu Q."/>
            <person name="Xin Y.-H."/>
        </authorList>
    </citation>
    <scope>NUCLEOTIDE SEQUENCE [LARGE SCALE GENOMIC DNA]</scope>
    <source>
        <strain evidence="12 13">KACC 18900</strain>
    </source>
</reference>
<dbReference type="PANTHER" id="PTHR46390:SF1">
    <property type="entry name" value="MANNOSE-1-PHOSPHATE GUANYLYLTRANSFERASE"/>
    <property type="match status" value="1"/>
</dbReference>
<dbReference type="GO" id="GO:0004475">
    <property type="term" value="F:mannose-1-phosphate guanylyltransferase (GTP) activity"/>
    <property type="evidence" value="ECO:0007669"/>
    <property type="project" value="UniProtKB-EC"/>
</dbReference>
<feature type="domain" description="Mannose-6-phosphate isomerase type II C-terminal" evidence="10">
    <location>
        <begin position="356"/>
        <end position="467"/>
    </location>
</feature>
<evidence type="ECO:0000256" key="4">
    <source>
        <dbReference type="ARBA" id="ARBA00022695"/>
    </source>
</evidence>
<dbReference type="CDD" id="cd02213">
    <property type="entry name" value="cupin_PMI_typeII_C"/>
    <property type="match status" value="1"/>
</dbReference>
<organism evidence="12 13">
    <name type="scientific">Variovorax rhizosphaerae</name>
    <dbReference type="NCBI Taxonomy" id="1836200"/>
    <lineage>
        <taxon>Bacteria</taxon>
        <taxon>Pseudomonadati</taxon>
        <taxon>Pseudomonadota</taxon>
        <taxon>Betaproteobacteria</taxon>
        <taxon>Burkholderiales</taxon>
        <taxon>Comamonadaceae</taxon>
        <taxon>Variovorax</taxon>
    </lineage>
</organism>
<accession>A0ABU8WJH8</accession>
<evidence type="ECO:0000313" key="12">
    <source>
        <dbReference type="EMBL" id="MEJ8847099.1"/>
    </source>
</evidence>
<evidence type="ECO:0000259" key="10">
    <source>
        <dbReference type="Pfam" id="PF01050"/>
    </source>
</evidence>
<comment type="caution">
    <text evidence="12">The sequence shown here is derived from an EMBL/GenBank/DDBJ whole genome shotgun (WGS) entry which is preliminary data.</text>
</comment>
<name>A0ABU8WJH8_9BURK</name>
<dbReference type="GO" id="GO:0004476">
    <property type="term" value="F:mannose-6-phosphate isomerase activity"/>
    <property type="evidence" value="ECO:0007669"/>
    <property type="project" value="UniProtKB-EC"/>
</dbReference>
<keyword evidence="5" id="KW-0547">Nucleotide-binding</keyword>
<dbReference type="RefSeq" id="WP_340342246.1">
    <property type="nucleotide sequence ID" value="NZ_JBBKZT010000004.1"/>
</dbReference>
<protein>
    <recommendedName>
        <fullName evidence="2">mannose-1-phosphate guanylyltransferase</fullName>
        <ecNumber evidence="2">2.7.7.13</ecNumber>
    </recommendedName>
</protein>
<dbReference type="InterPro" id="IPR029044">
    <property type="entry name" value="Nucleotide-diphossugar_trans"/>
</dbReference>
<evidence type="ECO:0000256" key="8">
    <source>
        <dbReference type="RuleBase" id="RU004190"/>
    </source>
</evidence>
<dbReference type="InterPro" id="IPR011051">
    <property type="entry name" value="RmlC_Cupin_sf"/>
</dbReference>
<gene>
    <name evidence="12" type="ORF">WKW82_10590</name>
</gene>
<dbReference type="Proteomes" id="UP001385892">
    <property type="component" value="Unassembled WGS sequence"/>
</dbReference>
<dbReference type="EC" id="2.7.7.13" evidence="2"/>
<dbReference type="NCBIfam" id="TIGR01479">
    <property type="entry name" value="GMP_PMI"/>
    <property type="match status" value="1"/>
</dbReference>
<evidence type="ECO:0000256" key="5">
    <source>
        <dbReference type="ARBA" id="ARBA00022741"/>
    </source>
</evidence>
<comment type="similarity">
    <text evidence="1 8">Belongs to the mannose-6-phosphate isomerase type 2 family.</text>
</comment>
<keyword evidence="13" id="KW-1185">Reference proteome</keyword>
<sequence>MRLLSVVLSGGAGSRLWPLSRQAYPKPFMKLGGATLLQQAIERGQACGTGKLMVVTNKDHLFLTRDVLRQMSDPPETTLLLEPKGRNTAPAIALAALQCTAQFGGDTVMLVLSADHLVPDVEAFVASASQAFRLAEAGNLVLFGISPTSPDTGFGYVEVENVSRQSQPVKRFVEKPDLETAQEYLATGRYYWNSGMFCFTADAIIAAFERHAPEVLVAARNALSSASTSEDTMQFDMHTFGLQPDISIDYAVMERADNVHVVPAKFGWSDVGSWPSVAKALTPDASGNTMPADVVAIETTGTHVQVQSHGPKVVATVGVSDLVIVDTPDALLVAHKNSAQQVKNVVDALKARRHETVQLPAVVHRPWGTYASLKEEDGYKVKRITVRPGASLSLQYHHQRAEHWVVVKGTAIVQVGDVEHKTMPGEYRYIPLGETHRLTNVGDDELVLVEVQCGSYLGEDDIVRLADTYGRV</sequence>
<dbReference type="InterPro" id="IPR006375">
    <property type="entry name" value="Man1P_GuaTrfase/Man6P_Isoase"/>
</dbReference>
<comment type="catalytic activity">
    <reaction evidence="7">
        <text>alpha-D-mannose 1-phosphate + GTP + H(+) = GDP-alpha-D-mannose + diphosphate</text>
        <dbReference type="Rhea" id="RHEA:15229"/>
        <dbReference type="ChEBI" id="CHEBI:15378"/>
        <dbReference type="ChEBI" id="CHEBI:33019"/>
        <dbReference type="ChEBI" id="CHEBI:37565"/>
        <dbReference type="ChEBI" id="CHEBI:57527"/>
        <dbReference type="ChEBI" id="CHEBI:58409"/>
        <dbReference type="EC" id="2.7.7.13"/>
    </reaction>
</comment>
<dbReference type="Pfam" id="PF22640">
    <property type="entry name" value="ManC_GMP_beta-helix"/>
    <property type="match status" value="1"/>
</dbReference>
<keyword evidence="4 12" id="KW-0548">Nucleotidyltransferase</keyword>
<evidence type="ECO:0000256" key="2">
    <source>
        <dbReference type="ARBA" id="ARBA00012387"/>
    </source>
</evidence>
<dbReference type="PANTHER" id="PTHR46390">
    <property type="entry name" value="MANNOSE-1-PHOSPHATE GUANYLYLTRANSFERASE"/>
    <property type="match status" value="1"/>
</dbReference>
<dbReference type="InterPro" id="IPR005835">
    <property type="entry name" value="NTP_transferase_dom"/>
</dbReference>
<dbReference type="Gene3D" id="2.60.120.10">
    <property type="entry name" value="Jelly Rolls"/>
    <property type="match status" value="1"/>
</dbReference>
<feature type="domain" description="Nucleotidyl transferase" evidence="9">
    <location>
        <begin position="5"/>
        <end position="281"/>
    </location>
</feature>